<dbReference type="Pfam" id="PF00667">
    <property type="entry name" value="FAD_binding_1"/>
    <property type="match status" value="1"/>
</dbReference>
<keyword evidence="11" id="KW-1185">Reference proteome</keyword>
<evidence type="ECO:0000256" key="2">
    <source>
        <dbReference type="ARBA" id="ARBA00001974"/>
    </source>
</evidence>
<dbReference type="OrthoDB" id="1856718at2759"/>
<reference evidence="10 11" key="1">
    <citation type="submission" date="2013-11" db="EMBL/GenBank/DDBJ databases">
        <title>Draft genome of the bovine lungworm Dictyocaulus viviparus.</title>
        <authorList>
            <person name="Mitreva M."/>
        </authorList>
    </citation>
    <scope>NUCLEOTIDE SEQUENCE [LARGE SCALE GENOMIC DNA]</scope>
    <source>
        <strain evidence="10 11">HannoverDv2000</strain>
    </source>
</reference>
<evidence type="ECO:0000256" key="3">
    <source>
        <dbReference type="ARBA" id="ARBA00022630"/>
    </source>
</evidence>
<keyword evidence="6" id="KW-0521">NADP</keyword>
<dbReference type="PROSITE" id="PS50902">
    <property type="entry name" value="FLAVODOXIN_LIKE"/>
    <property type="match status" value="1"/>
</dbReference>
<dbReference type="Gene3D" id="3.30.428.10">
    <property type="entry name" value="HIT-like"/>
    <property type="match status" value="1"/>
</dbReference>
<dbReference type="AlphaFoldDB" id="A0A0D8Y250"/>
<gene>
    <name evidence="10" type="ORF">DICVIV_03107</name>
</gene>
<protein>
    <submittedName>
        <fullName evidence="10">Flavodoxin</fullName>
    </submittedName>
</protein>
<dbReference type="InterPro" id="IPR017927">
    <property type="entry name" value="FAD-bd_FR_type"/>
</dbReference>
<evidence type="ECO:0000256" key="6">
    <source>
        <dbReference type="ARBA" id="ARBA00022857"/>
    </source>
</evidence>
<dbReference type="SUPFAM" id="SSF63380">
    <property type="entry name" value="Riboflavin synthase domain-like"/>
    <property type="match status" value="1"/>
</dbReference>
<dbReference type="GO" id="GO:0016491">
    <property type="term" value="F:oxidoreductase activity"/>
    <property type="evidence" value="ECO:0007669"/>
    <property type="project" value="UniProtKB-KW"/>
</dbReference>
<evidence type="ECO:0000313" key="10">
    <source>
        <dbReference type="EMBL" id="KJH50760.1"/>
    </source>
</evidence>
<dbReference type="EMBL" id="KN716198">
    <property type="protein sequence ID" value="KJH50760.1"/>
    <property type="molecule type" value="Genomic_DNA"/>
</dbReference>
<dbReference type="Gene3D" id="3.40.50.360">
    <property type="match status" value="1"/>
</dbReference>
<evidence type="ECO:0000256" key="5">
    <source>
        <dbReference type="ARBA" id="ARBA00022827"/>
    </source>
</evidence>
<dbReference type="Pfam" id="PF00175">
    <property type="entry name" value="NAD_binding_1"/>
    <property type="match status" value="1"/>
</dbReference>
<dbReference type="Gene3D" id="1.20.990.10">
    <property type="entry name" value="NADPH-cytochrome p450 Reductase, Chain A, domain 3"/>
    <property type="match status" value="1"/>
</dbReference>
<keyword evidence="3" id="KW-0285">Flavoprotein</keyword>
<dbReference type="Proteomes" id="UP000053766">
    <property type="component" value="Unassembled WGS sequence"/>
</dbReference>
<accession>A0A0D8Y250</accession>
<proteinExistence type="predicted"/>
<organism evidence="10 11">
    <name type="scientific">Dictyocaulus viviparus</name>
    <name type="common">Bovine lungworm</name>
    <dbReference type="NCBI Taxonomy" id="29172"/>
    <lineage>
        <taxon>Eukaryota</taxon>
        <taxon>Metazoa</taxon>
        <taxon>Ecdysozoa</taxon>
        <taxon>Nematoda</taxon>
        <taxon>Chromadorea</taxon>
        <taxon>Rhabditida</taxon>
        <taxon>Rhabditina</taxon>
        <taxon>Rhabditomorpha</taxon>
        <taxon>Strongyloidea</taxon>
        <taxon>Metastrongylidae</taxon>
        <taxon>Dictyocaulus</taxon>
    </lineage>
</organism>
<dbReference type="Gene3D" id="3.40.50.80">
    <property type="entry name" value="Nucleotide-binding domain of ferredoxin-NADP reductase (FNR) module"/>
    <property type="match status" value="1"/>
</dbReference>
<feature type="domain" description="FAD-binding FR-type" evidence="9">
    <location>
        <begin position="264"/>
        <end position="505"/>
    </location>
</feature>
<comment type="cofactor">
    <cofactor evidence="1">
        <name>FMN</name>
        <dbReference type="ChEBI" id="CHEBI:58210"/>
    </cofactor>
</comment>
<comment type="cofactor">
    <cofactor evidence="2">
        <name>FAD</name>
        <dbReference type="ChEBI" id="CHEBI:57692"/>
    </cofactor>
</comment>
<evidence type="ECO:0000313" key="11">
    <source>
        <dbReference type="Proteomes" id="UP000053766"/>
    </source>
</evidence>
<dbReference type="GO" id="GO:0005829">
    <property type="term" value="C:cytosol"/>
    <property type="evidence" value="ECO:0007669"/>
    <property type="project" value="TreeGrafter"/>
</dbReference>
<dbReference type="InterPro" id="IPR001433">
    <property type="entry name" value="OxRdtase_FAD/NAD-bd"/>
</dbReference>
<dbReference type="STRING" id="29172.A0A0D8Y250"/>
<keyword evidence="4" id="KW-0288">FMN</keyword>
<dbReference type="PRINTS" id="PR00371">
    <property type="entry name" value="FPNCR"/>
</dbReference>
<dbReference type="SUPFAM" id="SSF52218">
    <property type="entry name" value="Flavoproteins"/>
    <property type="match status" value="1"/>
</dbReference>
<dbReference type="InterPro" id="IPR036265">
    <property type="entry name" value="HIT-like_sf"/>
</dbReference>
<keyword evidence="5" id="KW-0274">FAD</keyword>
<dbReference type="PRINTS" id="PR00369">
    <property type="entry name" value="FLAVODOXIN"/>
</dbReference>
<dbReference type="InterPro" id="IPR023173">
    <property type="entry name" value="NADPH_Cyt_P450_Rdtase_alpha"/>
</dbReference>
<dbReference type="SUPFAM" id="SSF52343">
    <property type="entry name" value="Ferredoxin reductase-like, C-terminal NADP-linked domain"/>
    <property type="match status" value="1"/>
</dbReference>
<evidence type="ECO:0000256" key="1">
    <source>
        <dbReference type="ARBA" id="ARBA00001917"/>
    </source>
</evidence>
<dbReference type="InterPro" id="IPR008254">
    <property type="entry name" value="Flavodoxin/NO_synth"/>
</dbReference>
<dbReference type="SUPFAM" id="SSF54197">
    <property type="entry name" value="HIT-like"/>
    <property type="match status" value="1"/>
</dbReference>
<dbReference type="GO" id="GO:0010181">
    <property type="term" value="F:FMN binding"/>
    <property type="evidence" value="ECO:0007669"/>
    <property type="project" value="InterPro"/>
</dbReference>
<dbReference type="InterPro" id="IPR003097">
    <property type="entry name" value="CysJ-like_FAD-binding"/>
</dbReference>
<feature type="domain" description="Flavodoxin-like" evidence="8">
    <location>
        <begin position="90"/>
        <end position="243"/>
    </location>
</feature>
<dbReference type="PANTHER" id="PTHR19384">
    <property type="entry name" value="NITRIC OXIDE SYNTHASE-RELATED"/>
    <property type="match status" value="1"/>
</dbReference>
<dbReference type="InterPro" id="IPR017938">
    <property type="entry name" value="Riboflavin_synthase-like_b-brl"/>
</dbReference>
<evidence type="ECO:0000259" key="8">
    <source>
        <dbReference type="PROSITE" id="PS50902"/>
    </source>
</evidence>
<dbReference type="InterPro" id="IPR029039">
    <property type="entry name" value="Flavoprotein-like_sf"/>
</dbReference>
<evidence type="ECO:0000256" key="7">
    <source>
        <dbReference type="ARBA" id="ARBA00023002"/>
    </source>
</evidence>
<dbReference type="InterPro" id="IPR001094">
    <property type="entry name" value="Flavdoxin-like"/>
</dbReference>
<dbReference type="PANTHER" id="PTHR19384:SF10">
    <property type="entry name" value="NADPH-DEPENDENT DIFLAVIN OXIDOREDUCTASE 1"/>
    <property type="match status" value="1"/>
</dbReference>
<sequence>MSKESEAYRVISEDSDPYNGFILSPDIKWDGKSVGNLYLSDMTHRKRVRAICVISEKITDLTAENLHLLENLRSQSLSAIPEKYSCMQSLLILYGSETGTAESVAESIWKEARLLNVPARLYGLDEYDVKDLHNECVVVFVIATTGQGEVPPNMRSAWRTLLRKDLQNDWLQRVQFAVLGLGDSSYQKFNFASKKVYRRLLQLGGKCLMDIGLVTIHFTIHLLFVFKTFDMRENFDPLSIMPAKYRLVFNEKGPPLCENSNSTQQFHEIHVYSNDRLTSVDHFQDTRLISFEYSTSTMGSYGPGDVLMVQPQNLHESVQIALEALKYSDGLLDRPLRLVPSDQFVKLPPYWLSGKEFSLRSCFLRFFDLQMVPRKSFFETLASVSTDSDERAKLLEFIRPEGLDDFLEYTVKSRRTAAEVLRDFPKTSMKIPPERLFELFTIIRPRAFSIASAPSPNFIEILVAKVEYRTRMADKRRGLCSSYISGLVPGDKVFARIRSGTFKFPKEDIPVICIGPGTGVAPFRSYLTWRNRCKATTDSLLFFGCRGKKLDFYFENEWSKLSTTQLIPAFSRDTIGKKEYVQHMVMKHADKVWNIVGEQGGFVFIAGSSGNMPKEVGAALDRIATEHGWIKDTFISRMEAIGRVQYETWS</sequence>
<dbReference type="FunFam" id="3.40.50.80:FF:000032">
    <property type="entry name" value="NADPH-dependent diflavin oxidoreductase 1"/>
    <property type="match status" value="1"/>
</dbReference>
<name>A0A0D8Y250_DICVI</name>
<keyword evidence="7" id="KW-0560">Oxidoreductase</keyword>
<reference evidence="11" key="2">
    <citation type="journal article" date="2016" name="Sci. Rep.">
        <title>Dictyocaulus viviparus genome, variome and transcriptome elucidate lungworm biology and support future intervention.</title>
        <authorList>
            <person name="McNulty S.N."/>
            <person name="Strube C."/>
            <person name="Rosa B.A."/>
            <person name="Martin J.C."/>
            <person name="Tyagi R."/>
            <person name="Choi Y.J."/>
            <person name="Wang Q."/>
            <person name="Hallsworth Pepin K."/>
            <person name="Zhang X."/>
            <person name="Ozersky P."/>
            <person name="Wilson R.K."/>
            <person name="Sternberg P.W."/>
            <person name="Gasser R.B."/>
            <person name="Mitreva M."/>
        </authorList>
    </citation>
    <scope>NUCLEOTIDE SEQUENCE [LARGE SCALE GENOMIC DNA]</scope>
    <source>
        <strain evidence="11">HannoverDv2000</strain>
    </source>
</reference>
<dbReference type="Gene3D" id="2.40.30.10">
    <property type="entry name" value="Translation factors"/>
    <property type="match status" value="1"/>
</dbReference>
<dbReference type="PROSITE" id="PS51384">
    <property type="entry name" value="FAD_FR"/>
    <property type="match status" value="1"/>
</dbReference>
<dbReference type="InterPro" id="IPR001709">
    <property type="entry name" value="Flavoprot_Pyr_Nucl_cyt_Rdtase"/>
</dbReference>
<dbReference type="Pfam" id="PF00258">
    <property type="entry name" value="Flavodoxin_1"/>
    <property type="match status" value="1"/>
</dbReference>
<evidence type="ECO:0000256" key="4">
    <source>
        <dbReference type="ARBA" id="ARBA00022643"/>
    </source>
</evidence>
<evidence type="ECO:0000259" key="9">
    <source>
        <dbReference type="PROSITE" id="PS51384"/>
    </source>
</evidence>
<dbReference type="InterPro" id="IPR039261">
    <property type="entry name" value="FNR_nucleotide-bd"/>
</dbReference>
<dbReference type="GO" id="GO:0050660">
    <property type="term" value="F:flavin adenine dinucleotide binding"/>
    <property type="evidence" value="ECO:0007669"/>
    <property type="project" value="TreeGrafter"/>
</dbReference>